<protein>
    <submittedName>
        <fullName evidence="4">MBD5</fullName>
    </submittedName>
</protein>
<evidence type="ECO:0000313" key="4">
    <source>
        <dbReference type="EMBL" id="CAG2209151.1"/>
    </source>
</evidence>
<dbReference type="SMART" id="SM00293">
    <property type="entry name" value="PWWP"/>
    <property type="match status" value="1"/>
</dbReference>
<feature type="compositionally biased region" description="Basic and acidic residues" evidence="1">
    <location>
        <begin position="1302"/>
        <end position="1315"/>
    </location>
</feature>
<dbReference type="PANTHER" id="PTHR16112:SF16">
    <property type="entry name" value="SIX-BANDED, ISOFORM H"/>
    <property type="match status" value="1"/>
</dbReference>
<feature type="compositionally biased region" description="Polar residues" evidence="1">
    <location>
        <begin position="900"/>
        <end position="931"/>
    </location>
</feature>
<feature type="domain" description="MBD" evidence="3">
    <location>
        <begin position="433"/>
        <end position="503"/>
    </location>
</feature>
<evidence type="ECO:0000259" key="2">
    <source>
        <dbReference type="PROSITE" id="PS50812"/>
    </source>
</evidence>
<dbReference type="EMBL" id="CAJPWZ010001142">
    <property type="protein sequence ID" value="CAG2209151.1"/>
    <property type="molecule type" value="Genomic_DNA"/>
</dbReference>
<feature type="region of interest" description="Disordered" evidence="1">
    <location>
        <begin position="2107"/>
        <end position="2127"/>
    </location>
</feature>
<feature type="compositionally biased region" description="Acidic residues" evidence="1">
    <location>
        <begin position="1980"/>
        <end position="2002"/>
    </location>
</feature>
<dbReference type="PROSITE" id="PS50982">
    <property type="entry name" value="MBD"/>
    <property type="match status" value="1"/>
</dbReference>
<dbReference type="Pfam" id="PF00855">
    <property type="entry name" value="PWWP"/>
    <property type="match status" value="1"/>
</dbReference>
<reference evidence="4" key="1">
    <citation type="submission" date="2021-03" db="EMBL/GenBank/DDBJ databases">
        <authorList>
            <person name="Bekaert M."/>
        </authorList>
    </citation>
    <scope>NUCLEOTIDE SEQUENCE</scope>
</reference>
<feature type="compositionally biased region" description="Polar residues" evidence="1">
    <location>
        <begin position="2115"/>
        <end position="2127"/>
    </location>
</feature>
<dbReference type="Gene3D" id="2.30.30.140">
    <property type="match status" value="1"/>
</dbReference>
<feature type="compositionally biased region" description="Low complexity" evidence="1">
    <location>
        <begin position="1287"/>
        <end position="1296"/>
    </location>
</feature>
<evidence type="ECO:0000259" key="3">
    <source>
        <dbReference type="PROSITE" id="PS50982"/>
    </source>
</evidence>
<accession>A0A8S3RQY8</accession>
<feature type="region of interest" description="Disordered" evidence="1">
    <location>
        <begin position="1287"/>
        <end position="1315"/>
    </location>
</feature>
<sequence>MDPNQQNSAQGIQHNVPGLPDIGYQFPRIPQMQNILGPPMNTFMPGYNVMPQGQGTVMTNIQSGIPVSGFLSLGNSNASAPLPSMGSFIANLNQPSQVGLVQNVNKGGMENWTGTQQNNNSLPSFGHFLLPQQYQQQQATNQQALIGTSSQIIPGNQTSPQQQVFSPSQHSPQFFQTQQQSPQQQMFTTNQNSPQQVFINNQPSAQFFTHPQHSQQFFNQAIQQQQVFSGQAPSHQLFTNMSNAQQPSQQMFSTCQIPNRLPSGHVIGQEVMPQVMAAPRMNLNTNYIAGVSNVLGVTANQMLPPINHIMTSSGSQILPPVANVLQGQTLPSFNHLVSPYGGQNSTNGQMFLPTSVSTSPITTSVMTTMSNQSHLINIYGDHKVLNPDKSVFQDPLVVQCCSEVTITTPTVTTTVSRTEVTASVSNVSRDRSKLLEDSRTVVVPFGWSRVVVDNSIIYYSPSNVPLKSPMDIAKYLTTEGTCKCGLECPVLINKVFNFDVGILSRMWTLDIDCPKDLTKLCNHKRKMLAMAAYHTNYSISSSQFSDTVSVNSLSGNIPSTTVSKTKTDQKKKTKSKIVKPVPYDGVLVSQLIAERDKIKKTDTEISDIVYNPHNLAESKVHSEISYNTNTSIPKKPHYNHLHSVTQGNQPLSSVTNIVPVTSQSNDNITQNLFENIQKATTISIEALDNYNSQTRISDNYNSQTRISDNYNSQTRISDNYNSQTRISDNYNSQTRISDNYNSQTRISDNYNSQTRISDTLRSVGIPISEANVEFSNNKSDSISSQETVIDKKPEALLSGDENVKSNSTLKVFTHGEIPQSIRVDSTVMDVTDNTSGDNEISSSLEDNVISQEKETRKVLSSEHVVLSKLDKDTPCIEEKIEIDISLNDEILKNRDDETQVKPSSSTCNSVSTANQSNKTIVPNNQTDNSVSEKPAIDIENNRIILENEMKCTGNSTSSAETKRIIDAPEITDEISVTTTSQSAAIISKSDSNTSSNRDLSNKSISLSSEKTTCNISTLSSVTNDSQTSLSTLNESNNITQLSSSLGIIKDTNLTATEALINTVASNTQTTNVTSSVQQTTKTEGKPDCRDLRISVPSTIVTSILSSINAVKGHEMGEKISPRSTQKPTSKQQKGGSTSYGGTASSRKSPKPPASYDSFSMYQLRYPMMHGAFPPVSSSQMNPFGLNPFTGQLMTPGMFNFPPYPMMNDAWMDPKIPIRKKSPKTNKKEKVKKKVNCVYDSDTPPPNVDVSQLQDHGKGPIPKVSTSASFMDDPSAFLAEQTVLISSSLTSSSSSPAKKSKNPKKEDKNDTVDGDVKTAIVSSSKVSSTKTATSMSVSTPFTFSSASHGMVVTNSTSLSKVGSAFKNKPWGLPIPISESHSILDCNESDMFTEDRCESLSPDSGNEGLSMNETITPSSVVHHTATILSKEKKAESHSDQNTIQNNKILDILSNAKKGFPPVGQSVKKISPKKIVTNVTSSSMTQPAVKSFSSRSAIQQVLSSAKSNEFPASSLLSAAARAQMAQQTMNFPIIPSSVTQTQLPYVSQVKTSIAMGNNVSLVSADGSTFLATQSNTGMLSSAKLQGSNPKSDIVSGHESVAKLLRQPINLNRNALKGIDPIISKPQTSEKSLNSSVLATTVLNVNSKTVESVPRVSVNSVTIPNSVPSNITSSLPHILPNLSGLPQNLGQPLMNIIGNNLGMNLLQNGQVILPEQNGITIPQNNVQCIPLQNDHQTHAFVNMDNTNQTIHGIMTGANTMASVSNKNATQVLPPESQPNLVKTTEMPNITKMSVNYGDQLLQQQTIQSANGQMVLMPNLHMPLMQYLGANSLPVNMNMDKNTIPQLCNMPDLQMLNGQVQIGLSQVGAPLNVMNVQQQVWNNLNTGNLTAMQIQTLQLQQQLLQQIQQLQDMQSLISQFSLQGNSLPVTTSANSNIAMTTKENPITGKDTPETMVSIVSTTCQESPGNDEDGSGNSEDKGTCTDFDEGDDDSNYVNTIEEDSEEYSGDVADTTCGQSSPMERDEDEEDVQVENSYDTNTSEIETDSENSGAFHGLRNTLSGASSNCSTRENLTENVSMCHTNYTSEPVNLVSIKKQDNLCVNVCTSSSGVVDSSVMSSKNQSKYKTSTQSSIKKHSSEQPFYSTETLDVSVPSCVSSISNSPVNLSCQTRNMGKDPDQNVIQPSENEAVNMSQKRSLEEEEIDVTDDTFETVIPVKGDFTIGDLVWGQIRGFPSWPGKVVHESEVYDAEELEPGKCWVKWFGDHTFTQVEMLKLKTLTEGLEGHQKSKKKNKKGRKMNSNLEAAIHEALIELDRQTTLQMEMKIKPKGKTIKKKKTCSTWTSHTKKKHLTDCYGKKYLHYSKWFPFGGTRQLTPIRHYQFHYNNYTIKFQE</sequence>
<feature type="region of interest" description="Disordered" evidence="1">
    <location>
        <begin position="1236"/>
        <end position="1265"/>
    </location>
</feature>
<dbReference type="GO" id="GO:0005634">
    <property type="term" value="C:nucleus"/>
    <property type="evidence" value="ECO:0007669"/>
    <property type="project" value="TreeGrafter"/>
</dbReference>
<evidence type="ECO:0000256" key="1">
    <source>
        <dbReference type="SAM" id="MobiDB-lite"/>
    </source>
</evidence>
<dbReference type="InterPro" id="IPR001739">
    <property type="entry name" value="Methyl_CpG_DNA-bd"/>
</dbReference>
<feature type="region of interest" description="Disordered" evidence="1">
    <location>
        <begin position="1112"/>
        <end position="1155"/>
    </location>
</feature>
<name>A0A8S3RQY8_MYTED</name>
<feature type="domain" description="PWWP" evidence="2">
    <location>
        <begin position="2217"/>
        <end position="2276"/>
    </location>
</feature>
<proteinExistence type="predicted"/>
<dbReference type="SUPFAM" id="SSF63748">
    <property type="entry name" value="Tudor/PWWP/MBT"/>
    <property type="match status" value="1"/>
</dbReference>
<keyword evidence="5" id="KW-1185">Reference proteome</keyword>
<dbReference type="GO" id="GO:0010369">
    <property type="term" value="C:chromocenter"/>
    <property type="evidence" value="ECO:0007669"/>
    <property type="project" value="TreeGrafter"/>
</dbReference>
<organism evidence="4 5">
    <name type="scientific">Mytilus edulis</name>
    <name type="common">Blue mussel</name>
    <dbReference type="NCBI Taxonomy" id="6550"/>
    <lineage>
        <taxon>Eukaryota</taxon>
        <taxon>Metazoa</taxon>
        <taxon>Spiralia</taxon>
        <taxon>Lophotrochozoa</taxon>
        <taxon>Mollusca</taxon>
        <taxon>Bivalvia</taxon>
        <taxon>Autobranchia</taxon>
        <taxon>Pteriomorphia</taxon>
        <taxon>Mytilida</taxon>
        <taxon>Mytiloidea</taxon>
        <taxon>Mytilidae</taxon>
        <taxon>Mytilinae</taxon>
        <taxon>Mytilus</taxon>
    </lineage>
</organism>
<dbReference type="PROSITE" id="PS50812">
    <property type="entry name" value="PWWP"/>
    <property type="match status" value="1"/>
</dbReference>
<feature type="region of interest" description="Disordered" evidence="1">
    <location>
        <begin position="898"/>
        <end position="931"/>
    </location>
</feature>
<dbReference type="Proteomes" id="UP000683360">
    <property type="component" value="Unassembled WGS sequence"/>
</dbReference>
<gene>
    <name evidence="4" type="ORF">MEDL_23339</name>
</gene>
<dbReference type="CDD" id="cd20141">
    <property type="entry name" value="PWWP_MBD5"/>
    <property type="match status" value="1"/>
</dbReference>
<feature type="compositionally biased region" description="Polar residues" evidence="1">
    <location>
        <begin position="1121"/>
        <end position="1133"/>
    </location>
</feature>
<dbReference type="PANTHER" id="PTHR16112">
    <property type="entry name" value="METHYL-CPG BINDING PROTEIN, DROSOPHILA"/>
    <property type="match status" value="1"/>
</dbReference>
<dbReference type="GO" id="GO:0003682">
    <property type="term" value="F:chromatin binding"/>
    <property type="evidence" value="ECO:0007669"/>
    <property type="project" value="TreeGrafter"/>
</dbReference>
<dbReference type="GO" id="GO:0003677">
    <property type="term" value="F:DNA binding"/>
    <property type="evidence" value="ECO:0007669"/>
    <property type="project" value="InterPro"/>
</dbReference>
<dbReference type="InterPro" id="IPR000313">
    <property type="entry name" value="PWWP_dom"/>
</dbReference>
<comment type="caution">
    <text evidence="4">The sequence shown here is derived from an EMBL/GenBank/DDBJ whole genome shotgun (WGS) entry which is preliminary data.</text>
</comment>
<dbReference type="SMART" id="SM00391">
    <property type="entry name" value="MBD"/>
    <property type="match status" value="1"/>
</dbReference>
<feature type="region of interest" description="Disordered" evidence="1">
    <location>
        <begin position="1957"/>
        <end position="2026"/>
    </location>
</feature>
<evidence type="ECO:0000313" key="5">
    <source>
        <dbReference type="Proteomes" id="UP000683360"/>
    </source>
</evidence>
<feature type="compositionally biased region" description="Low complexity" evidence="1">
    <location>
        <begin position="1134"/>
        <end position="1146"/>
    </location>
</feature>
<dbReference type="OrthoDB" id="641149at2759"/>